<proteinExistence type="predicted"/>
<feature type="domain" description="DUF1731" evidence="2">
    <location>
        <begin position="250"/>
        <end position="296"/>
    </location>
</feature>
<dbReference type="InterPro" id="IPR013549">
    <property type="entry name" value="DUF1731"/>
</dbReference>
<feature type="domain" description="NAD-dependent epimerase/dehydratase" evidence="1">
    <location>
        <begin position="6"/>
        <end position="216"/>
    </location>
</feature>
<evidence type="ECO:0000313" key="3">
    <source>
        <dbReference type="EMBL" id="CAH1398680.1"/>
    </source>
</evidence>
<keyword evidence="4" id="KW-1185">Reference proteome</keyword>
<accession>A0A9P0MN18</accession>
<dbReference type="PANTHER" id="PTHR11092">
    <property type="entry name" value="SUGAR NUCLEOTIDE EPIMERASE RELATED"/>
    <property type="match status" value="1"/>
</dbReference>
<evidence type="ECO:0000313" key="4">
    <source>
        <dbReference type="Proteomes" id="UP001152798"/>
    </source>
</evidence>
<dbReference type="Pfam" id="PF08338">
    <property type="entry name" value="DUF1731"/>
    <property type="match status" value="1"/>
</dbReference>
<dbReference type="EMBL" id="OV725080">
    <property type="protein sequence ID" value="CAH1398680.1"/>
    <property type="molecule type" value="Genomic_DNA"/>
</dbReference>
<dbReference type="InterPro" id="IPR001509">
    <property type="entry name" value="Epimerase_deHydtase"/>
</dbReference>
<sequence length="308" mass="33988">MVNPHVLLGGGTGFVGTALKQILLNKGYDVTIISRMPGAGRVTWFDICSSGIPNGVTAVVNLAGQNVLDPTQRWTPGFKQNVWNSRVNTTQTLAKAIKNASERPSVFATISGVGIYNPSSEKEYDENSEIGPSFDFLSKLALEWESVAHLPAELDVRQVIIRSGVVLGRHGGMIKQMYIPFFFGLGGPIGNGKQYLPWIHVKDLCNMFVFAIENKNVSGVLNGVAPQVITNQEFTSAFASAMNRPAFFRVPEFLLDVMFSKERAKIMTEGQKVLPNRVKELGFKYEFPCIEDATKDVSKFFYKAENPV</sequence>
<dbReference type="SUPFAM" id="SSF51735">
    <property type="entry name" value="NAD(P)-binding Rossmann-fold domains"/>
    <property type="match status" value="1"/>
</dbReference>
<dbReference type="InterPro" id="IPR036291">
    <property type="entry name" value="NAD(P)-bd_dom_sf"/>
</dbReference>
<evidence type="ECO:0000259" key="2">
    <source>
        <dbReference type="Pfam" id="PF08338"/>
    </source>
</evidence>
<organism evidence="3 4">
    <name type="scientific">Nezara viridula</name>
    <name type="common">Southern green stink bug</name>
    <name type="synonym">Cimex viridulus</name>
    <dbReference type="NCBI Taxonomy" id="85310"/>
    <lineage>
        <taxon>Eukaryota</taxon>
        <taxon>Metazoa</taxon>
        <taxon>Ecdysozoa</taxon>
        <taxon>Arthropoda</taxon>
        <taxon>Hexapoda</taxon>
        <taxon>Insecta</taxon>
        <taxon>Pterygota</taxon>
        <taxon>Neoptera</taxon>
        <taxon>Paraneoptera</taxon>
        <taxon>Hemiptera</taxon>
        <taxon>Heteroptera</taxon>
        <taxon>Panheteroptera</taxon>
        <taxon>Pentatomomorpha</taxon>
        <taxon>Pentatomoidea</taxon>
        <taxon>Pentatomidae</taxon>
        <taxon>Pentatominae</taxon>
        <taxon>Nezara</taxon>
    </lineage>
</organism>
<evidence type="ECO:0008006" key="5">
    <source>
        <dbReference type="Google" id="ProtNLM"/>
    </source>
</evidence>
<dbReference type="Gene3D" id="3.40.50.720">
    <property type="entry name" value="NAD(P)-binding Rossmann-like Domain"/>
    <property type="match status" value="1"/>
</dbReference>
<gene>
    <name evidence="3" type="ORF">NEZAVI_LOCUS8284</name>
</gene>
<dbReference type="CDD" id="cd05242">
    <property type="entry name" value="SDR_a8"/>
    <property type="match status" value="1"/>
</dbReference>
<name>A0A9P0MN18_NEZVI</name>
<evidence type="ECO:0000259" key="1">
    <source>
        <dbReference type="Pfam" id="PF01370"/>
    </source>
</evidence>
<reference evidence="3" key="1">
    <citation type="submission" date="2022-01" db="EMBL/GenBank/DDBJ databases">
        <authorList>
            <person name="King R."/>
        </authorList>
    </citation>
    <scope>NUCLEOTIDE SEQUENCE</scope>
</reference>
<dbReference type="NCBIfam" id="TIGR01777">
    <property type="entry name" value="yfcH"/>
    <property type="match status" value="1"/>
</dbReference>
<dbReference type="PANTHER" id="PTHR11092:SF0">
    <property type="entry name" value="EPIMERASE FAMILY PROTEIN SDR39U1"/>
    <property type="match status" value="1"/>
</dbReference>
<dbReference type="InterPro" id="IPR010099">
    <property type="entry name" value="SDR39U1"/>
</dbReference>
<dbReference type="Pfam" id="PF01370">
    <property type="entry name" value="Epimerase"/>
    <property type="match status" value="1"/>
</dbReference>
<dbReference type="Proteomes" id="UP001152798">
    <property type="component" value="Chromosome 4"/>
</dbReference>
<dbReference type="OrthoDB" id="276721at2759"/>
<dbReference type="AlphaFoldDB" id="A0A9P0MN18"/>
<protein>
    <recommendedName>
        <fullName evidence="5">Epimerase family protein SDR39U1</fullName>
    </recommendedName>
</protein>